<dbReference type="OrthoDB" id="5984at2"/>
<dbReference type="GO" id="GO:0046914">
    <property type="term" value="F:transition metal ion binding"/>
    <property type="evidence" value="ECO:0007669"/>
    <property type="project" value="InterPro"/>
</dbReference>
<dbReference type="AlphaFoldDB" id="A0A1I5SYL6"/>
<dbReference type="SMART" id="SM00899">
    <property type="entry name" value="FeoA"/>
    <property type="match status" value="1"/>
</dbReference>
<evidence type="ECO:0000313" key="4">
    <source>
        <dbReference type="Proteomes" id="UP000182624"/>
    </source>
</evidence>
<dbReference type="InterPro" id="IPR038157">
    <property type="entry name" value="FeoA_core_dom"/>
</dbReference>
<dbReference type="InterPro" id="IPR007167">
    <property type="entry name" value="Fe-transptr_FeoA-like"/>
</dbReference>
<reference evidence="4" key="1">
    <citation type="submission" date="2016-10" db="EMBL/GenBank/DDBJ databases">
        <authorList>
            <person name="Varghese N."/>
            <person name="Submissions S."/>
        </authorList>
    </citation>
    <scope>NUCLEOTIDE SEQUENCE [LARGE SCALE GENOMIC DNA]</scope>
    <source>
        <strain evidence="4">P18</strain>
    </source>
</reference>
<dbReference type="EMBL" id="FOXO01000007">
    <property type="protein sequence ID" value="SFP75306.1"/>
    <property type="molecule type" value="Genomic_DNA"/>
</dbReference>
<evidence type="ECO:0000256" key="1">
    <source>
        <dbReference type="ARBA" id="ARBA00023004"/>
    </source>
</evidence>
<proteinExistence type="predicted"/>
<sequence>MTLNEAVLGQEYVVTGVDTGDDEDMKSFLFSLGCYSGEKITVVDKKRNLVVAIKDARYNIDPELASAITI</sequence>
<keyword evidence="1" id="KW-0408">Iron</keyword>
<dbReference type="Pfam" id="PF04023">
    <property type="entry name" value="FeoA"/>
    <property type="match status" value="1"/>
</dbReference>
<dbReference type="RefSeq" id="WP_074885938.1">
    <property type="nucleotide sequence ID" value="NZ_FOXO01000007.1"/>
</dbReference>
<feature type="domain" description="Ferrous iron transporter FeoA-like" evidence="2">
    <location>
        <begin position="1"/>
        <end position="70"/>
    </location>
</feature>
<accession>A0A1I5SYL6</accession>
<evidence type="ECO:0000259" key="2">
    <source>
        <dbReference type="SMART" id="SM00899"/>
    </source>
</evidence>
<gene>
    <name evidence="3" type="ORF">SAMN04487928_107107</name>
</gene>
<protein>
    <submittedName>
        <fullName evidence="3">Ferrous iron transport protein A</fullName>
    </submittedName>
</protein>
<dbReference type="SUPFAM" id="SSF50037">
    <property type="entry name" value="C-terminal domain of transcriptional repressors"/>
    <property type="match status" value="1"/>
</dbReference>
<evidence type="ECO:0000313" key="3">
    <source>
        <dbReference type="EMBL" id="SFP75306.1"/>
    </source>
</evidence>
<organism evidence="3 4">
    <name type="scientific">Butyrivibrio proteoclasticus</name>
    <dbReference type="NCBI Taxonomy" id="43305"/>
    <lineage>
        <taxon>Bacteria</taxon>
        <taxon>Bacillati</taxon>
        <taxon>Bacillota</taxon>
        <taxon>Clostridia</taxon>
        <taxon>Lachnospirales</taxon>
        <taxon>Lachnospiraceae</taxon>
        <taxon>Butyrivibrio</taxon>
    </lineage>
</organism>
<keyword evidence="4" id="KW-1185">Reference proteome</keyword>
<dbReference type="Gene3D" id="2.30.30.90">
    <property type="match status" value="1"/>
</dbReference>
<dbReference type="InterPro" id="IPR008988">
    <property type="entry name" value="Transcriptional_repressor_C"/>
</dbReference>
<name>A0A1I5SYL6_9FIRM</name>
<dbReference type="Proteomes" id="UP000182624">
    <property type="component" value="Unassembled WGS sequence"/>
</dbReference>